<protein>
    <submittedName>
        <fullName evidence="1">Uncharacterized protein</fullName>
    </submittedName>
</protein>
<evidence type="ECO:0000313" key="1">
    <source>
        <dbReference type="EMBL" id="XAU14183.1"/>
    </source>
</evidence>
<sequence>MSIQTIMIIAFTAATVLAAWKLYAFLPNKPLPDDDSNEASKEELTTLMLDVIEKEHRHEAPLSEQELFEYIVRHEAFDKEHYWRFNQNKLNQLLRRYYLHYPHTGTIPAIYDHLRDAKTDDTEKEA</sequence>
<proteinExistence type="predicted"/>
<evidence type="ECO:0000313" key="2">
    <source>
        <dbReference type="Proteomes" id="UP001447842"/>
    </source>
</evidence>
<reference evidence="1 2" key="1">
    <citation type="submission" date="2024-03" db="EMBL/GenBank/DDBJ databases">
        <title>Sulfurimonas sp. HSL3-1.</title>
        <authorList>
            <person name="Wang S."/>
        </authorList>
    </citation>
    <scope>NUCLEOTIDE SEQUENCE [LARGE SCALE GENOMIC DNA]</scope>
    <source>
        <strain evidence="1 2">HSL3-1</strain>
    </source>
</reference>
<dbReference type="Proteomes" id="UP001447842">
    <property type="component" value="Chromosome"/>
</dbReference>
<accession>A0ABZ3H8R4</accession>
<keyword evidence="2" id="KW-1185">Reference proteome</keyword>
<organism evidence="1 2">
    <name type="scientific">Sulfurimonas diazotrophicus</name>
    <dbReference type="NCBI Taxonomy" id="3131939"/>
    <lineage>
        <taxon>Bacteria</taxon>
        <taxon>Pseudomonadati</taxon>
        <taxon>Campylobacterota</taxon>
        <taxon>Epsilonproteobacteria</taxon>
        <taxon>Campylobacterales</taxon>
        <taxon>Sulfurimonadaceae</taxon>
        <taxon>Sulfurimonas</taxon>
    </lineage>
</organism>
<gene>
    <name evidence="1" type="ORF">WCY31_07925</name>
</gene>
<dbReference type="EMBL" id="CP147920">
    <property type="protein sequence ID" value="XAU14183.1"/>
    <property type="molecule type" value="Genomic_DNA"/>
</dbReference>
<dbReference type="RefSeq" id="WP_345971989.1">
    <property type="nucleotide sequence ID" value="NZ_CP147920.1"/>
</dbReference>
<name>A0ABZ3H8R4_9BACT</name>